<feature type="transmembrane region" description="Helical" evidence="2">
    <location>
        <begin position="20"/>
        <end position="40"/>
    </location>
</feature>
<name>A0A2M8VRB2_9BURK</name>
<protein>
    <recommendedName>
        <fullName evidence="5">Prepilin-type N-terminal cleavage/methylation domain-containing protein</fullName>
    </recommendedName>
</protein>
<sequence length="93" mass="10204">MFPKSNSLQLTSEKPIHANGFILLEVLVAMSLVASSWVALGATYQQLALRLAIVQEQRAQMKKALDEHEINTLGHQQAPPRTPPAGTTQKKSK</sequence>
<gene>
    <name evidence="3" type="ORF">B0G85_0961</name>
</gene>
<dbReference type="Proteomes" id="UP000229366">
    <property type="component" value="Unassembled WGS sequence"/>
</dbReference>
<keyword evidence="2" id="KW-0472">Membrane</keyword>
<evidence type="ECO:0000313" key="3">
    <source>
        <dbReference type="EMBL" id="PJI79977.1"/>
    </source>
</evidence>
<feature type="region of interest" description="Disordered" evidence="1">
    <location>
        <begin position="66"/>
        <end position="93"/>
    </location>
</feature>
<dbReference type="OrthoDB" id="9135475at2"/>
<keyword evidence="4" id="KW-1185">Reference proteome</keyword>
<evidence type="ECO:0000256" key="2">
    <source>
        <dbReference type="SAM" id="Phobius"/>
    </source>
</evidence>
<dbReference type="AlphaFoldDB" id="A0A2M8VRB2"/>
<evidence type="ECO:0000256" key="1">
    <source>
        <dbReference type="SAM" id="MobiDB-lite"/>
    </source>
</evidence>
<keyword evidence="2" id="KW-1133">Transmembrane helix</keyword>
<accession>A0A2M8VRB2</accession>
<comment type="caution">
    <text evidence="3">The sequence shown here is derived from an EMBL/GenBank/DDBJ whole genome shotgun (WGS) entry which is preliminary data.</text>
</comment>
<keyword evidence="2" id="KW-0812">Transmembrane</keyword>
<proteinExistence type="predicted"/>
<dbReference type="EMBL" id="PGTX01000002">
    <property type="protein sequence ID" value="PJI79977.1"/>
    <property type="molecule type" value="Genomic_DNA"/>
</dbReference>
<evidence type="ECO:0000313" key="4">
    <source>
        <dbReference type="Proteomes" id="UP000229366"/>
    </source>
</evidence>
<reference evidence="3 4" key="1">
    <citation type="submission" date="2017-11" db="EMBL/GenBank/DDBJ databases">
        <title>Genomic Encyclopedia of Type Strains, Phase III (KMG-III): the genomes of soil and plant-associated and newly described type strains.</title>
        <authorList>
            <person name="Whitman W."/>
        </authorList>
    </citation>
    <scope>NUCLEOTIDE SEQUENCE [LARGE SCALE GENOMIC DNA]</scope>
    <source>
        <strain evidence="3 4">UB-Domo-W1</strain>
    </source>
</reference>
<organism evidence="3 4">
    <name type="scientific">Polynucleobacter brandtiae</name>
    <dbReference type="NCBI Taxonomy" id="1938816"/>
    <lineage>
        <taxon>Bacteria</taxon>
        <taxon>Pseudomonadati</taxon>
        <taxon>Pseudomonadota</taxon>
        <taxon>Betaproteobacteria</taxon>
        <taxon>Burkholderiales</taxon>
        <taxon>Burkholderiaceae</taxon>
        <taxon>Polynucleobacter</taxon>
    </lineage>
</organism>
<dbReference type="RefSeq" id="WP_100379315.1">
    <property type="nucleotide sequence ID" value="NZ_CBCSBW010000002.1"/>
</dbReference>
<evidence type="ECO:0008006" key="5">
    <source>
        <dbReference type="Google" id="ProtNLM"/>
    </source>
</evidence>